<feature type="chain" id="PRO_5032900998" evidence="1">
    <location>
        <begin position="29"/>
        <end position="380"/>
    </location>
</feature>
<evidence type="ECO:0000313" key="3">
    <source>
        <dbReference type="Proteomes" id="UP000570514"/>
    </source>
</evidence>
<organism evidence="2 3">
    <name type="scientific">Rhizomicrobium palustre</name>
    <dbReference type="NCBI Taxonomy" id="189966"/>
    <lineage>
        <taxon>Bacteria</taxon>
        <taxon>Pseudomonadati</taxon>
        <taxon>Pseudomonadota</taxon>
        <taxon>Alphaproteobacteria</taxon>
        <taxon>Micropepsales</taxon>
        <taxon>Micropepsaceae</taxon>
        <taxon>Rhizomicrobium</taxon>
    </lineage>
</organism>
<dbReference type="AlphaFoldDB" id="A0A846N044"/>
<reference evidence="2 3" key="1">
    <citation type="submission" date="2020-03" db="EMBL/GenBank/DDBJ databases">
        <title>Genomic Encyclopedia of Type Strains, Phase IV (KMG-IV): sequencing the most valuable type-strain genomes for metagenomic binning, comparative biology and taxonomic classification.</title>
        <authorList>
            <person name="Goeker M."/>
        </authorList>
    </citation>
    <scope>NUCLEOTIDE SEQUENCE [LARGE SCALE GENOMIC DNA]</scope>
    <source>
        <strain evidence="2 3">DSM 19867</strain>
    </source>
</reference>
<name>A0A846N044_9PROT</name>
<gene>
    <name evidence="2" type="ORF">FHS83_001875</name>
</gene>
<comment type="caution">
    <text evidence="2">The sequence shown here is derived from an EMBL/GenBank/DDBJ whole genome shotgun (WGS) entry which is preliminary data.</text>
</comment>
<dbReference type="RefSeq" id="WP_167082725.1">
    <property type="nucleotide sequence ID" value="NZ_BAAADC010000001.1"/>
</dbReference>
<evidence type="ECO:0000313" key="2">
    <source>
        <dbReference type="EMBL" id="NIK88557.1"/>
    </source>
</evidence>
<keyword evidence="3" id="KW-1185">Reference proteome</keyword>
<feature type="signal peptide" evidence="1">
    <location>
        <begin position="1"/>
        <end position="28"/>
    </location>
</feature>
<keyword evidence="1" id="KW-0732">Signal</keyword>
<sequence>MIAKNLRAAATALVVGMAALAASMPADAAVRSAVGKPLQEAQTLAASGNYAGAMSKVKAAEAVGGLSAEEAKIVKQMKDYITVKSGGAAGPVDSAVGAQAKFNADYRAGKYREVIADEELLRKYSALTAEYQVVIAQAYYQLGDYKGCVNYATSHTGAGTDMIKRGMLCAFKTGDDQLSRDLAEKLVAANPSPENWSQLIGSAERAKGLTDSQTRDIYRIKLLTGNMKGADDYFTLAQLLIAAKAPFEAGAVVEKGQAAKLLVDARAQRLAGLVKQAQATNAAGFAKAMADAQKAKDGEELLRIGEDLTGQGKYADAVSAIQAGIGKGVKDTDNAQIRLAVAQFGNKQKAAALSSLEKAKSNPNSKLVSHMWAIYIRNAK</sequence>
<protein>
    <submittedName>
        <fullName evidence="2">Tetratricopeptide (TPR) repeat protein</fullName>
    </submittedName>
</protein>
<dbReference type="Proteomes" id="UP000570514">
    <property type="component" value="Unassembled WGS sequence"/>
</dbReference>
<proteinExistence type="predicted"/>
<accession>A0A846N044</accession>
<evidence type="ECO:0000256" key="1">
    <source>
        <dbReference type="SAM" id="SignalP"/>
    </source>
</evidence>
<dbReference type="EMBL" id="JAASRM010000001">
    <property type="protein sequence ID" value="NIK88557.1"/>
    <property type="molecule type" value="Genomic_DNA"/>
</dbReference>